<name>A0A1F7VG16_9BACT</name>
<evidence type="ECO:0000256" key="3">
    <source>
        <dbReference type="PROSITE-ProRule" id="PRU00339"/>
    </source>
</evidence>
<dbReference type="Pfam" id="PF14559">
    <property type="entry name" value="TPR_19"/>
    <property type="match status" value="1"/>
</dbReference>
<sequence>MPFAIISLLIILVCLGIAAYIIVRKFPKLAALNVEELPEEKEGKKKEEILMRRAHTQVSAFVQKLKERSRALPLRAWGVHAVEHTKRGVGFLEAQYTKVMAERQKKRLGKLAEGEASEMVEARLRAAERLAEEERYEEAEQVYIDVVRMDNKHAGAYRGLGKVYMKNGQHTEAEETFKFLLKLTPDDDTIYVKLGQNSQNAGDREKAIGYYEKGVAANEQVPIRHFELAELYRENGQHAEALREYKKAVELESNNPRYLDGLLDFTIVLGKVKEAKELLRELKEVNPENQKLEEFEERIRGIK</sequence>
<dbReference type="EMBL" id="MGES01000003">
    <property type="protein sequence ID" value="OGL89425.1"/>
    <property type="molecule type" value="Genomic_DNA"/>
</dbReference>
<proteinExistence type="predicted"/>
<dbReference type="PANTHER" id="PTHR44366">
    <property type="entry name" value="UDP-N-ACETYLGLUCOSAMINE--PEPTIDE N-ACETYLGLUCOSAMINYLTRANSFERASE 110 KDA SUBUNIT"/>
    <property type="match status" value="1"/>
</dbReference>
<feature type="repeat" description="TPR" evidence="3">
    <location>
        <begin position="222"/>
        <end position="255"/>
    </location>
</feature>
<accession>A0A1F7VG16</accession>
<feature type="repeat" description="TPR" evidence="3">
    <location>
        <begin position="154"/>
        <end position="187"/>
    </location>
</feature>
<dbReference type="Gene3D" id="1.25.40.10">
    <property type="entry name" value="Tetratricopeptide repeat domain"/>
    <property type="match status" value="2"/>
</dbReference>
<evidence type="ECO:0000313" key="5">
    <source>
        <dbReference type="Proteomes" id="UP000176678"/>
    </source>
</evidence>
<dbReference type="Pfam" id="PF07719">
    <property type="entry name" value="TPR_2"/>
    <property type="match status" value="1"/>
</dbReference>
<dbReference type="GO" id="GO:0097363">
    <property type="term" value="F:protein O-acetylglucosaminyltransferase activity"/>
    <property type="evidence" value="ECO:0007669"/>
    <property type="project" value="TreeGrafter"/>
</dbReference>
<dbReference type="AlphaFoldDB" id="A0A1F7VG16"/>
<dbReference type="InterPro" id="IPR037919">
    <property type="entry name" value="OGT"/>
</dbReference>
<dbReference type="InterPro" id="IPR019734">
    <property type="entry name" value="TPR_rpt"/>
</dbReference>
<gene>
    <name evidence="4" type="ORF">A3H75_01325</name>
</gene>
<dbReference type="PROSITE" id="PS50293">
    <property type="entry name" value="TPR_REGION"/>
    <property type="match status" value="1"/>
</dbReference>
<keyword evidence="1" id="KW-0677">Repeat</keyword>
<dbReference type="SUPFAM" id="SSF48452">
    <property type="entry name" value="TPR-like"/>
    <property type="match status" value="1"/>
</dbReference>
<dbReference type="GO" id="GO:0006493">
    <property type="term" value="P:protein O-linked glycosylation"/>
    <property type="evidence" value="ECO:0007669"/>
    <property type="project" value="InterPro"/>
</dbReference>
<evidence type="ECO:0000256" key="2">
    <source>
        <dbReference type="ARBA" id="ARBA00022803"/>
    </source>
</evidence>
<dbReference type="Pfam" id="PF13181">
    <property type="entry name" value="TPR_8"/>
    <property type="match status" value="1"/>
</dbReference>
<dbReference type="STRING" id="1802410.A3H75_01325"/>
<evidence type="ECO:0000313" key="4">
    <source>
        <dbReference type="EMBL" id="OGL89425.1"/>
    </source>
</evidence>
<organism evidence="4 5">
    <name type="scientific">Candidatus Uhrbacteria bacterium RIFCSPLOWO2_02_FULL_51_9</name>
    <dbReference type="NCBI Taxonomy" id="1802410"/>
    <lineage>
        <taxon>Bacteria</taxon>
        <taxon>Candidatus Uhriibacteriota</taxon>
    </lineage>
</organism>
<dbReference type="PROSITE" id="PS50005">
    <property type="entry name" value="TPR"/>
    <property type="match status" value="2"/>
</dbReference>
<evidence type="ECO:0000256" key="1">
    <source>
        <dbReference type="ARBA" id="ARBA00022737"/>
    </source>
</evidence>
<dbReference type="InterPro" id="IPR011990">
    <property type="entry name" value="TPR-like_helical_dom_sf"/>
</dbReference>
<dbReference type="SMART" id="SM00028">
    <property type="entry name" value="TPR"/>
    <property type="match status" value="4"/>
</dbReference>
<comment type="caution">
    <text evidence="4">The sequence shown here is derived from an EMBL/GenBank/DDBJ whole genome shotgun (WGS) entry which is preliminary data.</text>
</comment>
<reference evidence="4 5" key="1">
    <citation type="journal article" date="2016" name="Nat. Commun.">
        <title>Thousands of microbial genomes shed light on interconnected biogeochemical processes in an aquifer system.</title>
        <authorList>
            <person name="Anantharaman K."/>
            <person name="Brown C.T."/>
            <person name="Hug L.A."/>
            <person name="Sharon I."/>
            <person name="Castelle C.J."/>
            <person name="Probst A.J."/>
            <person name="Thomas B.C."/>
            <person name="Singh A."/>
            <person name="Wilkins M.J."/>
            <person name="Karaoz U."/>
            <person name="Brodie E.L."/>
            <person name="Williams K.H."/>
            <person name="Hubbard S.S."/>
            <person name="Banfield J.F."/>
        </authorList>
    </citation>
    <scope>NUCLEOTIDE SEQUENCE [LARGE SCALE GENOMIC DNA]</scope>
</reference>
<dbReference type="Proteomes" id="UP000176678">
    <property type="component" value="Unassembled WGS sequence"/>
</dbReference>
<protein>
    <submittedName>
        <fullName evidence="4">Uncharacterized protein</fullName>
    </submittedName>
</protein>
<dbReference type="PANTHER" id="PTHR44366:SF1">
    <property type="entry name" value="UDP-N-ACETYLGLUCOSAMINE--PEPTIDE N-ACETYLGLUCOSAMINYLTRANSFERASE 110 KDA SUBUNIT"/>
    <property type="match status" value="1"/>
</dbReference>
<dbReference type="InterPro" id="IPR013105">
    <property type="entry name" value="TPR_2"/>
</dbReference>
<keyword evidence="2 3" id="KW-0802">TPR repeat</keyword>